<proteinExistence type="predicted"/>
<feature type="non-terminal residue" evidence="1">
    <location>
        <position position="105"/>
    </location>
</feature>
<dbReference type="AlphaFoldDB" id="G5BNH9"/>
<dbReference type="InParanoid" id="G5BNH9"/>
<name>G5BNH9_HETGA</name>
<protein>
    <submittedName>
        <fullName evidence="1">Uncharacterized protein</fullName>
    </submittedName>
</protein>
<gene>
    <name evidence="1" type="ORF">GW7_19102</name>
</gene>
<feature type="non-terminal residue" evidence="1">
    <location>
        <position position="1"/>
    </location>
</feature>
<reference evidence="1 2" key="1">
    <citation type="journal article" date="2011" name="Nature">
        <title>Genome sequencing reveals insights into physiology and longevity of the naked mole rat.</title>
        <authorList>
            <person name="Kim E.B."/>
            <person name="Fang X."/>
            <person name="Fushan A.A."/>
            <person name="Huang Z."/>
            <person name="Lobanov A.V."/>
            <person name="Han L."/>
            <person name="Marino S.M."/>
            <person name="Sun X."/>
            <person name="Turanov A.A."/>
            <person name="Yang P."/>
            <person name="Yim S.H."/>
            <person name="Zhao X."/>
            <person name="Kasaikina M.V."/>
            <person name="Stoletzki N."/>
            <person name="Peng C."/>
            <person name="Polak P."/>
            <person name="Xiong Z."/>
            <person name="Kiezun A."/>
            <person name="Zhu Y."/>
            <person name="Chen Y."/>
            <person name="Kryukov G.V."/>
            <person name="Zhang Q."/>
            <person name="Peshkin L."/>
            <person name="Yang L."/>
            <person name="Bronson R.T."/>
            <person name="Buffenstein R."/>
            <person name="Wang B."/>
            <person name="Han C."/>
            <person name="Li Q."/>
            <person name="Chen L."/>
            <person name="Zhao W."/>
            <person name="Sunyaev S.R."/>
            <person name="Park T.J."/>
            <person name="Zhang G."/>
            <person name="Wang J."/>
            <person name="Gladyshev V.N."/>
        </authorList>
    </citation>
    <scope>NUCLEOTIDE SEQUENCE [LARGE SCALE GENOMIC DNA]</scope>
</reference>
<sequence>FFYSIFYWHFLFETGSRYTLQAGLQLTMWPSLALNSQGSSCLSLPSARITGVREPPHLLSPWNFFLVFGTRFCKESLNCPGWLWTWDPPASASQSAGMTGVRHQA</sequence>
<evidence type="ECO:0000313" key="1">
    <source>
        <dbReference type="EMBL" id="EHB10825.1"/>
    </source>
</evidence>
<accession>G5BNH9</accession>
<dbReference type="PRINTS" id="PR02045">
    <property type="entry name" value="F138DOMAIN"/>
</dbReference>
<dbReference type="EMBL" id="JH171133">
    <property type="protein sequence ID" value="EHB10825.1"/>
    <property type="molecule type" value="Genomic_DNA"/>
</dbReference>
<evidence type="ECO:0000313" key="2">
    <source>
        <dbReference type="Proteomes" id="UP000006813"/>
    </source>
</evidence>
<dbReference type="Proteomes" id="UP000006813">
    <property type="component" value="Unassembled WGS sequence"/>
</dbReference>
<organism evidence="1 2">
    <name type="scientific">Heterocephalus glaber</name>
    <name type="common">Naked mole rat</name>
    <dbReference type="NCBI Taxonomy" id="10181"/>
    <lineage>
        <taxon>Eukaryota</taxon>
        <taxon>Metazoa</taxon>
        <taxon>Chordata</taxon>
        <taxon>Craniata</taxon>
        <taxon>Vertebrata</taxon>
        <taxon>Euteleostomi</taxon>
        <taxon>Mammalia</taxon>
        <taxon>Eutheria</taxon>
        <taxon>Euarchontoglires</taxon>
        <taxon>Glires</taxon>
        <taxon>Rodentia</taxon>
        <taxon>Hystricomorpha</taxon>
        <taxon>Bathyergidae</taxon>
        <taxon>Heterocephalus</taxon>
    </lineage>
</organism>